<dbReference type="WBParaSite" id="BPAG_0000027001-mRNA-1">
    <property type="protein sequence ID" value="BPAG_0000027001-mRNA-1"/>
    <property type="gene ID" value="BPAG_0000027001"/>
</dbReference>
<protein>
    <submittedName>
        <fullName evidence="6">Glutaredoxin domain-containing protein</fullName>
    </submittedName>
</protein>
<dbReference type="GO" id="GO:0008233">
    <property type="term" value="F:peptidase activity"/>
    <property type="evidence" value="ECO:0007669"/>
    <property type="project" value="UniProtKB-KW"/>
</dbReference>
<dbReference type="Proteomes" id="UP000278627">
    <property type="component" value="Unassembled WGS sequence"/>
</dbReference>
<dbReference type="GO" id="GO:0046872">
    <property type="term" value="F:metal ion binding"/>
    <property type="evidence" value="ECO:0007669"/>
    <property type="project" value="UniProtKB-KW"/>
</dbReference>
<evidence type="ECO:0000313" key="4">
    <source>
        <dbReference type="EMBL" id="VDN81457.1"/>
    </source>
</evidence>
<dbReference type="EMBL" id="UZAD01000011">
    <property type="protein sequence ID" value="VDN81457.1"/>
    <property type="molecule type" value="Genomic_DNA"/>
</dbReference>
<evidence type="ECO:0000256" key="3">
    <source>
        <dbReference type="ARBA" id="ARBA00022801"/>
    </source>
</evidence>
<reference evidence="6" key="1">
    <citation type="submission" date="2017-02" db="UniProtKB">
        <authorList>
            <consortium name="WormBaseParasite"/>
        </authorList>
    </citation>
    <scope>IDENTIFICATION</scope>
</reference>
<keyword evidence="3" id="KW-0378">Hydrolase</keyword>
<dbReference type="PANTHER" id="PTHR43270:SF4">
    <property type="entry name" value="CARNOSINE DIPEPTIDASE 2, ISOFORM A"/>
    <property type="match status" value="1"/>
</dbReference>
<evidence type="ECO:0000256" key="2">
    <source>
        <dbReference type="ARBA" id="ARBA00022723"/>
    </source>
</evidence>
<organism evidence="6">
    <name type="scientific">Brugia pahangi</name>
    <name type="common">Filarial nematode worm</name>
    <dbReference type="NCBI Taxonomy" id="6280"/>
    <lineage>
        <taxon>Eukaryota</taxon>
        <taxon>Metazoa</taxon>
        <taxon>Ecdysozoa</taxon>
        <taxon>Nematoda</taxon>
        <taxon>Chromadorea</taxon>
        <taxon>Rhabditida</taxon>
        <taxon>Spirurina</taxon>
        <taxon>Spiruromorpha</taxon>
        <taxon>Filarioidea</taxon>
        <taxon>Onchocercidae</taxon>
        <taxon>Brugia</taxon>
    </lineage>
</organism>
<gene>
    <name evidence="4" type="ORF">BPAG_LOCUS271</name>
</gene>
<keyword evidence="2" id="KW-0479">Metal-binding</keyword>
<sequence length="281" mass="32356">MTSISGQSEQRAIFIRMQMEGLGADVELCDIGKQTLSDDSIIKLPPVLFVTPGNAKTPFMHFTDLKFCFEAMEESVEEILENKDTFLNNINFTCISDSYYSYYYFIEIIDYKPDLHSGIFGGSVLFVLDTSQWQILIQDIMNLVASVTNEERKLYETLDFGEYRADIGAIKLLSDSKEKILMKRWRYLTLLLHGWRRCEMVIPAKVTGKFSIRLVPKMKPAKVNRVCLTKFSPNHFENSVLLLPIRSSDDMAYSQNEKINLVNYMDGIKLLRAYILELCSL</sequence>
<keyword evidence="1" id="KW-0645">Protease</keyword>
<dbReference type="Gene3D" id="3.30.70.360">
    <property type="match status" value="1"/>
</dbReference>
<keyword evidence="5" id="KW-1185">Reference proteome</keyword>
<dbReference type="STRING" id="6280.A0A0N4SX80"/>
<evidence type="ECO:0000313" key="6">
    <source>
        <dbReference type="WBParaSite" id="BPAG_0000027001-mRNA-1"/>
    </source>
</evidence>
<dbReference type="GO" id="GO:0006508">
    <property type="term" value="P:proteolysis"/>
    <property type="evidence" value="ECO:0007669"/>
    <property type="project" value="UniProtKB-KW"/>
</dbReference>
<dbReference type="Gene3D" id="3.40.630.10">
    <property type="entry name" value="Zn peptidases"/>
    <property type="match status" value="2"/>
</dbReference>
<reference evidence="4 5" key="2">
    <citation type="submission" date="2018-11" db="EMBL/GenBank/DDBJ databases">
        <authorList>
            <consortium name="Pathogen Informatics"/>
        </authorList>
    </citation>
    <scope>NUCLEOTIDE SEQUENCE [LARGE SCALE GENOMIC DNA]</scope>
</reference>
<dbReference type="AlphaFoldDB" id="A0A0N4SX80"/>
<proteinExistence type="predicted"/>
<evidence type="ECO:0000256" key="1">
    <source>
        <dbReference type="ARBA" id="ARBA00022670"/>
    </source>
</evidence>
<evidence type="ECO:0000313" key="5">
    <source>
        <dbReference type="Proteomes" id="UP000278627"/>
    </source>
</evidence>
<dbReference type="PANTHER" id="PTHR43270">
    <property type="entry name" value="BETA-ALA-HIS DIPEPTIDASE"/>
    <property type="match status" value="1"/>
</dbReference>
<name>A0A0N4SX80_BRUPA</name>
<dbReference type="InterPro" id="IPR051458">
    <property type="entry name" value="Cyt/Met_Dipeptidase"/>
</dbReference>
<accession>A0A0N4SX80</accession>